<keyword evidence="2" id="KW-0732">Signal</keyword>
<protein>
    <submittedName>
        <fullName evidence="3">Uncharacterized protein</fullName>
    </submittedName>
</protein>
<dbReference type="GeneID" id="89980584"/>
<dbReference type="InterPro" id="IPR021833">
    <property type="entry name" value="DUF3425"/>
</dbReference>
<keyword evidence="4" id="KW-1185">Reference proteome</keyword>
<reference evidence="3 4" key="1">
    <citation type="submission" date="2023-08" db="EMBL/GenBank/DDBJ databases">
        <title>Black Yeasts Isolated from many extreme environments.</title>
        <authorList>
            <person name="Coleine C."/>
            <person name="Stajich J.E."/>
            <person name="Selbmann L."/>
        </authorList>
    </citation>
    <scope>NUCLEOTIDE SEQUENCE [LARGE SCALE GENOMIC DNA]</scope>
    <source>
        <strain evidence="3 4">CCFEE 5792</strain>
    </source>
</reference>
<sequence length="482" mass="54053">MPLLAAALCSLLGQCSVSAGNGKEIAELQQNLANYVQENQSVISSMSGHDLNNLTSEDNEPQISDELTPPTKPPRSATALKQDSSSRNPYLPIDSSPDFPFMTPCSFFGEPPPLSGSLGNDVASAAEDIGLNVIINYMKRACMEISRHDLFEGYLAHCTSGHNEELKEANEDSNRQERERKRSSPNFMCHSGPEENASKSKKRPLSTIIMPPSRTPFTEILATTVLPSSVTSSRRPSTTSSAVYSSFTDHSPLSEYTFHLQKEDTWPRRQTGHYTAIPQVELNDHPMACAITSFMDLARTMLTQGKPIQEIFGPERAIVDLLFRKRRQSDPHSVCHFAAELCAGIKDMEMPAKLGITFMYIYLLRWMILPSSDSYSKVPDIYRPTRMQISVPHCAIIEFCPFPLLRDALCRRNRDFLTTFASNISCNWPYPTETCIERDPRTGHIMLTDDFARHSLDAGHWTVQPVVFETFPECRGLIRTFS</sequence>
<feature type="signal peptide" evidence="2">
    <location>
        <begin position="1"/>
        <end position="19"/>
    </location>
</feature>
<dbReference type="PANTHER" id="PTHR37012">
    <property type="entry name" value="B-ZIP TRANSCRIPTION FACTOR (EUROFUNG)-RELATED"/>
    <property type="match status" value="1"/>
</dbReference>
<feature type="compositionally biased region" description="Basic and acidic residues" evidence="1">
    <location>
        <begin position="164"/>
        <end position="182"/>
    </location>
</feature>
<feature type="compositionally biased region" description="Polar residues" evidence="1">
    <location>
        <begin position="46"/>
        <end position="56"/>
    </location>
</feature>
<evidence type="ECO:0000313" key="4">
    <source>
        <dbReference type="Proteomes" id="UP001358417"/>
    </source>
</evidence>
<feature type="chain" id="PRO_5043317315" evidence="2">
    <location>
        <begin position="20"/>
        <end position="482"/>
    </location>
</feature>
<feature type="region of interest" description="Disordered" evidence="1">
    <location>
        <begin position="164"/>
        <end position="206"/>
    </location>
</feature>
<feature type="compositionally biased region" description="Polar residues" evidence="1">
    <location>
        <begin position="79"/>
        <end position="88"/>
    </location>
</feature>
<accession>A0AAV9MRR6</accession>
<evidence type="ECO:0000256" key="1">
    <source>
        <dbReference type="SAM" id="MobiDB-lite"/>
    </source>
</evidence>
<dbReference type="Pfam" id="PF11905">
    <property type="entry name" value="DUF3425"/>
    <property type="match status" value="1"/>
</dbReference>
<gene>
    <name evidence="3" type="ORF">LTR84_012440</name>
</gene>
<organism evidence="3 4">
    <name type="scientific">Exophiala bonariae</name>
    <dbReference type="NCBI Taxonomy" id="1690606"/>
    <lineage>
        <taxon>Eukaryota</taxon>
        <taxon>Fungi</taxon>
        <taxon>Dikarya</taxon>
        <taxon>Ascomycota</taxon>
        <taxon>Pezizomycotina</taxon>
        <taxon>Eurotiomycetes</taxon>
        <taxon>Chaetothyriomycetidae</taxon>
        <taxon>Chaetothyriales</taxon>
        <taxon>Herpotrichiellaceae</taxon>
        <taxon>Exophiala</taxon>
    </lineage>
</organism>
<dbReference type="PANTHER" id="PTHR37012:SF2">
    <property type="entry name" value="BZIP DOMAIN-CONTAINING PROTEIN-RELATED"/>
    <property type="match status" value="1"/>
</dbReference>
<evidence type="ECO:0000256" key="2">
    <source>
        <dbReference type="SAM" id="SignalP"/>
    </source>
</evidence>
<proteinExistence type="predicted"/>
<feature type="region of interest" description="Disordered" evidence="1">
    <location>
        <begin position="46"/>
        <end position="93"/>
    </location>
</feature>
<name>A0AAV9MRR6_9EURO</name>
<dbReference type="RefSeq" id="XP_064699750.1">
    <property type="nucleotide sequence ID" value="XM_064855961.1"/>
</dbReference>
<evidence type="ECO:0000313" key="3">
    <source>
        <dbReference type="EMBL" id="KAK5042856.1"/>
    </source>
</evidence>
<dbReference type="EMBL" id="JAVRRD010000078">
    <property type="protein sequence ID" value="KAK5042856.1"/>
    <property type="molecule type" value="Genomic_DNA"/>
</dbReference>
<dbReference type="Proteomes" id="UP001358417">
    <property type="component" value="Unassembled WGS sequence"/>
</dbReference>
<dbReference type="AlphaFoldDB" id="A0AAV9MRR6"/>
<comment type="caution">
    <text evidence="3">The sequence shown here is derived from an EMBL/GenBank/DDBJ whole genome shotgun (WGS) entry which is preliminary data.</text>
</comment>